<sequence>MAVVKMISFPLKAPGGLIRKDNRIFLHSSTSHFRRDLRFFAQTICSTALFTMTVICFHTISLSASGRLARFCATTLIWGVNHCGAGFIVIAFNRDIRQHILRILRFTDPRSNKVSSIRVAMHSRL</sequence>
<name>A0AAN8ENF0_TRICO</name>
<dbReference type="InterPro" id="IPR019430">
    <property type="entry name" value="7TM_GPCR_serpentine_rcpt_Srx"/>
</dbReference>
<proteinExistence type="predicted"/>
<comment type="caution">
    <text evidence="3">The sequence shown here is derived from an EMBL/GenBank/DDBJ whole genome shotgun (WGS) entry which is preliminary data.</text>
</comment>
<dbReference type="PANTHER" id="PTHR23017:SF3">
    <property type="entry name" value="G-PROTEIN COUPLED RECEPTORS FAMILY 1 PROFILE DOMAIN-CONTAINING PROTEIN"/>
    <property type="match status" value="1"/>
</dbReference>
<dbReference type="Pfam" id="PF10328">
    <property type="entry name" value="7TM_GPCR_Srx"/>
    <property type="match status" value="1"/>
</dbReference>
<protein>
    <recommendedName>
        <fullName evidence="2">7TM GPCR serpentine receptor class x (Srx) domain-containing protein</fullName>
    </recommendedName>
</protein>
<keyword evidence="1" id="KW-0812">Transmembrane</keyword>
<evidence type="ECO:0000259" key="2">
    <source>
        <dbReference type="Pfam" id="PF10328"/>
    </source>
</evidence>
<gene>
    <name evidence="3" type="ORF">GCK32_003667</name>
</gene>
<dbReference type="PANTHER" id="PTHR23017">
    <property type="entry name" value="SERPENTINE RECEPTOR, CLASS X"/>
    <property type="match status" value="1"/>
</dbReference>
<keyword evidence="4" id="KW-1185">Reference proteome</keyword>
<feature type="domain" description="7TM GPCR serpentine receptor class x (Srx)" evidence="2">
    <location>
        <begin position="28"/>
        <end position="93"/>
    </location>
</feature>
<feature type="transmembrane region" description="Helical" evidence="1">
    <location>
        <begin position="68"/>
        <end position="92"/>
    </location>
</feature>
<evidence type="ECO:0000313" key="4">
    <source>
        <dbReference type="Proteomes" id="UP001331761"/>
    </source>
</evidence>
<keyword evidence="1" id="KW-1133">Transmembrane helix</keyword>
<dbReference type="AlphaFoldDB" id="A0AAN8ENF0"/>
<evidence type="ECO:0000256" key="1">
    <source>
        <dbReference type="SAM" id="Phobius"/>
    </source>
</evidence>
<dbReference type="Proteomes" id="UP001331761">
    <property type="component" value="Unassembled WGS sequence"/>
</dbReference>
<organism evidence="3 4">
    <name type="scientific">Trichostrongylus colubriformis</name>
    <name type="common">Black scour worm</name>
    <dbReference type="NCBI Taxonomy" id="6319"/>
    <lineage>
        <taxon>Eukaryota</taxon>
        <taxon>Metazoa</taxon>
        <taxon>Ecdysozoa</taxon>
        <taxon>Nematoda</taxon>
        <taxon>Chromadorea</taxon>
        <taxon>Rhabditida</taxon>
        <taxon>Rhabditina</taxon>
        <taxon>Rhabditomorpha</taxon>
        <taxon>Strongyloidea</taxon>
        <taxon>Trichostrongylidae</taxon>
        <taxon>Trichostrongylus</taxon>
    </lineage>
</organism>
<accession>A0AAN8ENF0</accession>
<reference evidence="3 4" key="1">
    <citation type="submission" date="2019-10" db="EMBL/GenBank/DDBJ databases">
        <title>Assembly and Annotation for the nematode Trichostrongylus colubriformis.</title>
        <authorList>
            <person name="Martin J."/>
        </authorList>
    </citation>
    <scope>NUCLEOTIDE SEQUENCE [LARGE SCALE GENOMIC DNA]</scope>
    <source>
        <strain evidence="3">G859</strain>
        <tissue evidence="3">Whole worm</tissue>
    </source>
</reference>
<evidence type="ECO:0000313" key="3">
    <source>
        <dbReference type="EMBL" id="KAK5965036.1"/>
    </source>
</evidence>
<dbReference type="EMBL" id="WIXE01025075">
    <property type="protein sequence ID" value="KAK5965036.1"/>
    <property type="molecule type" value="Genomic_DNA"/>
</dbReference>
<keyword evidence="1" id="KW-0472">Membrane</keyword>
<feature type="transmembrane region" description="Helical" evidence="1">
    <location>
        <begin position="39"/>
        <end position="62"/>
    </location>
</feature>